<dbReference type="InterPro" id="IPR018200">
    <property type="entry name" value="USP_CS"/>
</dbReference>
<feature type="domain" description="USP" evidence="3">
    <location>
        <begin position="164"/>
        <end position="634"/>
    </location>
</feature>
<proteinExistence type="predicted"/>
<dbReference type="Pfam" id="PF00443">
    <property type="entry name" value="UCH"/>
    <property type="match status" value="1"/>
</dbReference>
<dbReference type="GO" id="GO:0016579">
    <property type="term" value="P:protein deubiquitination"/>
    <property type="evidence" value="ECO:0007669"/>
    <property type="project" value="InterPro"/>
</dbReference>
<gene>
    <name evidence="4" type="ORF">X975_10051</name>
</gene>
<dbReference type="InterPro" id="IPR050185">
    <property type="entry name" value="Ub_carboxyl-term_hydrolase"/>
</dbReference>
<sequence>MIKAKRSGSVRSVSEGDLADVEQEENSVLELNEKLSTDINKQALFTLPRWISGRKKNKNRIKYIKVDVPFVPENARRNERISTFSESTADCKNTEKSGNIFRKLFRSNSFFSVSSKKSVAKSSSKVPVPLTISTSNTDIRNSNGIAFHGFDSQAYFKDRIPAVCGIKNHGNTCFMNAVIQCLSNTDGFAEYFVMDHYKMDFMRRNKTHSKKYGTRGEVTEQLSLLMKSLWSCQYYPNISSRLKNLISKYGAQYEGNNQHDAQEFLLWLLDKVHEDLNTAPKQKYKKPKGSLGRSDEDIAAETLANHLRCNNSFVHDLFQGQFRSSICCLGCGQFSNTFDPYLCVSLPVPHSQNIPLVFNIVFLNEKMNMMKVGILMDSQATVQDLREKMNHNFGISKQDVVFTEIINGEFQRTFNDADLVSVFQDNGDIYAIELFCQKHDSKLEREMINILAINVIENSEGSKMFWKPFALGILRESNYKELKSCILIAMGDIIRGDQQEEEEDFFSICVVDGEPVHETLSSCVDLPLYMPIIDQALLLCGDTKRQHLKLIIHWKENSKCILQLEDSYIDEHPSVSALLNSSEKINNVSLYDCFDLYFNEERLGVEDAWMCPYCHQRLPCVKQLSLWTVPDVYI</sequence>
<dbReference type="OrthoDB" id="265776at2759"/>
<reference evidence="4 5" key="1">
    <citation type="submission" date="2013-11" db="EMBL/GenBank/DDBJ databases">
        <title>Genome sequencing of Stegodyphus mimosarum.</title>
        <authorList>
            <person name="Bechsgaard J."/>
        </authorList>
    </citation>
    <scope>NUCLEOTIDE SEQUENCE [LARGE SCALE GENOMIC DNA]</scope>
</reference>
<dbReference type="Proteomes" id="UP000054359">
    <property type="component" value="Unassembled WGS sequence"/>
</dbReference>
<dbReference type="OMA" id="NARANWE"/>
<feature type="non-terminal residue" evidence="4">
    <location>
        <position position="634"/>
    </location>
</feature>
<protein>
    <recommendedName>
        <fullName evidence="2">ubiquitinyl hydrolase 1</fullName>
        <ecNumber evidence="2">3.4.19.12</ecNumber>
    </recommendedName>
</protein>
<evidence type="ECO:0000259" key="3">
    <source>
        <dbReference type="PROSITE" id="PS50235"/>
    </source>
</evidence>
<keyword evidence="4" id="KW-0378">Hydrolase</keyword>
<dbReference type="InterPro" id="IPR038765">
    <property type="entry name" value="Papain-like_cys_pep_sf"/>
</dbReference>
<keyword evidence="5" id="KW-1185">Reference proteome</keyword>
<dbReference type="EMBL" id="KK115239">
    <property type="protein sequence ID" value="KFM64520.1"/>
    <property type="molecule type" value="Genomic_DNA"/>
</dbReference>
<evidence type="ECO:0000313" key="4">
    <source>
        <dbReference type="EMBL" id="KFM64520.1"/>
    </source>
</evidence>
<dbReference type="PROSITE" id="PS00972">
    <property type="entry name" value="USP_1"/>
    <property type="match status" value="1"/>
</dbReference>
<name>A0A087THD1_STEMI</name>
<dbReference type="SUPFAM" id="SSF54001">
    <property type="entry name" value="Cysteine proteinases"/>
    <property type="match status" value="1"/>
</dbReference>
<dbReference type="PANTHER" id="PTHR21646">
    <property type="entry name" value="UBIQUITIN CARBOXYL-TERMINAL HYDROLASE"/>
    <property type="match status" value="1"/>
</dbReference>
<dbReference type="Gene3D" id="3.90.70.10">
    <property type="entry name" value="Cysteine proteinases"/>
    <property type="match status" value="2"/>
</dbReference>
<dbReference type="PANTHER" id="PTHR21646:SF14">
    <property type="entry name" value="FI05488P"/>
    <property type="match status" value="1"/>
</dbReference>
<dbReference type="InterPro" id="IPR028889">
    <property type="entry name" value="USP"/>
</dbReference>
<evidence type="ECO:0000256" key="1">
    <source>
        <dbReference type="ARBA" id="ARBA00000707"/>
    </source>
</evidence>
<evidence type="ECO:0000256" key="2">
    <source>
        <dbReference type="ARBA" id="ARBA00012759"/>
    </source>
</evidence>
<dbReference type="EC" id="3.4.19.12" evidence="2"/>
<dbReference type="PROSITE" id="PS50235">
    <property type="entry name" value="USP_3"/>
    <property type="match status" value="1"/>
</dbReference>
<dbReference type="AlphaFoldDB" id="A0A087THD1"/>
<comment type="catalytic activity">
    <reaction evidence="1">
        <text>Thiol-dependent hydrolysis of ester, thioester, amide, peptide and isopeptide bonds formed by the C-terminal Gly of ubiquitin (a 76-residue protein attached to proteins as an intracellular targeting signal).</text>
        <dbReference type="EC" id="3.4.19.12"/>
    </reaction>
</comment>
<accession>A0A087THD1</accession>
<evidence type="ECO:0000313" key="5">
    <source>
        <dbReference type="Proteomes" id="UP000054359"/>
    </source>
</evidence>
<dbReference type="STRING" id="407821.A0A087THD1"/>
<organism evidence="4 5">
    <name type="scientific">Stegodyphus mimosarum</name>
    <name type="common">African social velvet spider</name>
    <dbReference type="NCBI Taxonomy" id="407821"/>
    <lineage>
        <taxon>Eukaryota</taxon>
        <taxon>Metazoa</taxon>
        <taxon>Ecdysozoa</taxon>
        <taxon>Arthropoda</taxon>
        <taxon>Chelicerata</taxon>
        <taxon>Arachnida</taxon>
        <taxon>Araneae</taxon>
        <taxon>Araneomorphae</taxon>
        <taxon>Entelegynae</taxon>
        <taxon>Eresoidea</taxon>
        <taxon>Eresidae</taxon>
        <taxon>Stegodyphus</taxon>
    </lineage>
</organism>
<dbReference type="InterPro" id="IPR001394">
    <property type="entry name" value="Peptidase_C19_UCH"/>
</dbReference>
<dbReference type="GO" id="GO:0004843">
    <property type="term" value="F:cysteine-type deubiquitinase activity"/>
    <property type="evidence" value="ECO:0007669"/>
    <property type="project" value="UniProtKB-EC"/>
</dbReference>